<accession>A0A437M780</accession>
<sequence length="452" mass="47914">MIDVAIVGAGPAGMTAALELQKLGLSTTVIDDQPAPGGRIFANIEQRPAHGAEDRSGAALVRRFRQMGGDYRPASEVWQIEPGPRLFLSSSGQAQMIEPRFILMATGAQERPMPFPGWQLPGVMTVGAAQILLKTARQIPDKPVWLAGSGPLLLLYMHQLIAAGGMVEGILDTSPSGRIITAARALPGAITYGWRDLLRGLAWQWQSRSIKVVRGITSLQARGGDKLSHVTYSTDDGQIGEIATELLFIHDGVVPGLHGTIAAGCDHRWNEAEQCFEPILDTFGRTSVETIFAAGDGATIGGARAATLSGRLAAIGIARAAGTMSSEQAETAAKPVRRGLAKAARFRHFVDALYPPVKMALPDETITCRCEEVTARDIRAALKNEAHLGPDGIKIATRAGMGPCQGRQCGASLTRLVREAHGGAPDAIGFLRIRPPLKPLTLGELATLDSGI</sequence>
<evidence type="ECO:0000259" key="2">
    <source>
        <dbReference type="Pfam" id="PF04324"/>
    </source>
</evidence>
<dbReference type="AlphaFoldDB" id="A0A437M780"/>
<dbReference type="Gene3D" id="1.10.10.1100">
    <property type="entry name" value="BFD-like [2Fe-2S]-binding domain"/>
    <property type="match status" value="1"/>
</dbReference>
<evidence type="ECO:0000259" key="3">
    <source>
        <dbReference type="Pfam" id="PF07992"/>
    </source>
</evidence>
<dbReference type="InterPro" id="IPR036188">
    <property type="entry name" value="FAD/NAD-bd_sf"/>
</dbReference>
<feature type="domain" description="BFD-like [2Fe-2S]-binding" evidence="2">
    <location>
        <begin position="368"/>
        <end position="418"/>
    </location>
</feature>
<organism evidence="4 5">
    <name type="scientific">Sphingomonas crocodyli</name>
    <dbReference type="NCBI Taxonomy" id="1979270"/>
    <lineage>
        <taxon>Bacteria</taxon>
        <taxon>Pseudomonadati</taxon>
        <taxon>Pseudomonadota</taxon>
        <taxon>Alphaproteobacteria</taxon>
        <taxon>Sphingomonadales</taxon>
        <taxon>Sphingomonadaceae</taxon>
        <taxon>Sphingomonas</taxon>
    </lineage>
</organism>
<dbReference type="PANTHER" id="PTHR42949:SF3">
    <property type="entry name" value="ANAEROBIC GLYCEROL-3-PHOSPHATE DEHYDROGENASE SUBUNIT B"/>
    <property type="match status" value="1"/>
</dbReference>
<dbReference type="InterPro" id="IPR007419">
    <property type="entry name" value="BFD-like_2Fe2S-bd_dom"/>
</dbReference>
<dbReference type="CDD" id="cd19946">
    <property type="entry name" value="GlpA-like_Fer2_BFD-like"/>
    <property type="match status" value="1"/>
</dbReference>
<dbReference type="PRINTS" id="PR00469">
    <property type="entry name" value="PNDRDTASEII"/>
</dbReference>
<dbReference type="Pfam" id="PF04324">
    <property type="entry name" value="Fer2_BFD"/>
    <property type="match status" value="1"/>
</dbReference>
<reference evidence="4 5" key="1">
    <citation type="submission" date="2019-01" db="EMBL/GenBank/DDBJ databases">
        <authorList>
            <person name="Chen W.-M."/>
        </authorList>
    </citation>
    <scope>NUCLEOTIDE SEQUENCE [LARGE SCALE GENOMIC DNA]</scope>
    <source>
        <strain evidence="4 5">CCP-7</strain>
    </source>
</reference>
<dbReference type="GO" id="GO:0016491">
    <property type="term" value="F:oxidoreductase activity"/>
    <property type="evidence" value="ECO:0007669"/>
    <property type="project" value="UniProtKB-KW"/>
</dbReference>
<proteinExistence type="predicted"/>
<dbReference type="Proteomes" id="UP000282971">
    <property type="component" value="Unassembled WGS sequence"/>
</dbReference>
<dbReference type="Pfam" id="PF07992">
    <property type="entry name" value="Pyr_redox_2"/>
    <property type="match status" value="1"/>
</dbReference>
<dbReference type="PIRSF" id="PIRSF037495">
    <property type="entry name" value="Opine_OX_OoxA/HcnB"/>
    <property type="match status" value="1"/>
</dbReference>
<feature type="domain" description="FAD/NAD(P)-binding" evidence="3">
    <location>
        <begin position="3"/>
        <end position="137"/>
    </location>
</feature>
<dbReference type="InterPro" id="IPR051691">
    <property type="entry name" value="Metab_Enz_Cyan_OpOx_G3PDH"/>
</dbReference>
<dbReference type="SUPFAM" id="SSF51905">
    <property type="entry name" value="FAD/NAD(P)-binding domain"/>
    <property type="match status" value="1"/>
</dbReference>
<dbReference type="InterPro" id="IPR023753">
    <property type="entry name" value="FAD/NAD-binding_dom"/>
</dbReference>
<dbReference type="EMBL" id="SACN01000001">
    <property type="protein sequence ID" value="RVT93509.1"/>
    <property type="molecule type" value="Genomic_DNA"/>
</dbReference>
<evidence type="ECO:0000256" key="1">
    <source>
        <dbReference type="ARBA" id="ARBA00023002"/>
    </source>
</evidence>
<dbReference type="PANTHER" id="PTHR42949">
    <property type="entry name" value="ANAEROBIC GLYCEROL-3-PHOSPHATE DEHYDROGENASE SUBUNIT B"/>
    <property type="match status" value="1"/>
</dbReference>
<name>A0A437M780_9SPHN</name>
<dbReference type="InterPro" id="IPR017224">
    <property type="entry name" value="Opine_Oxase_asu/HCN_bsu"/>
</dbReference>
<dbReference type="Gene3D" id="3.50.50.60">
    <property type="entry name" value="FAD/NAD(P)-binding domain"/>
    <property type="match status" value="3"/>
</dbReference>
<evidence type="ECO:0000313" key="5">
    <source>
        <dbReference type="Proteomes" id="UP000282971"/>
    </source>
</evidence>
<keyword evidence="1" id="KW-0560">Oxidoreductase</keyword>
<protein>
    <submittedName>
        <fullName evidence="4">FAD-dependent oxidoreductase</fullName>
    </submittedName>
</protein>
<gene>
    <name evidence="4" type="ORF">EOD43_06450</name>
</gene>
<dbReference type="PRINTS" id="PR00368">
    <property type="entry name" value="FADPNR"/>
</dbReference>
<keyword evidence="5" id="KW-1185">Reference proteome</keyword>
<comment type="caution">
    <text evidence="4">The sequence shown here is derived from an EMBL/GenBank/DDBJ whole genome shotgun (WGS) entry which is preliminary data.</text>
</comment>
<dbReference type="InterPro" id="IPR041854">
    <property type="entry name" value="BFD-like_2Fe2S-bd_dom_sf"/>
</dbReference>
<dbReference type="RefSeq" id="WP_127742191.1">
    <property type="nucleotide sequence ID" value="NZ_SACN01000001.1"/>
</dbReference>
<dbReference type="OrthoDB" id="5287468at2"/>
<evidence type="ECO:0000313" key="4">
    <source>
        <dbReference type="EMBL" id="RVT93509.1"/>
    </source>
</evidence>